<dbReference type="PATRIC" id="fig|294.195.peg.5521"/>
<dbReference type="EMBL" id="LCYC01000062">
    <property type="protein sequence ID" value="KWV70789.1"/>
    <property type="molecule type" value="Genomic_DNA"/>
</dbReference>
<dbReference type="EMBL" id="LCYC01000103">
    <property type="protein sequence ID" value="KWV66750.1"/>
    <property type="molecule type" value="Genomic_DNA"/>
</dbReference>
<evidence type="ECO:0000313" key="5">
    <source>
        <dbReference type="Proteomes" id="UP000063434"/>
    </source>
</evidence>
<evidence type="ECO:0000313" key="4">
    <source>
        <dbReference type="EMBL" id="KWV70789.1"/>
    </source>
</evidence>
<evidence type="ECO:0000313" key="3">
    <source>
        <dbReference type="EMBL" id="KWV70485.1"/>
    </source>
</evidence>
<accession>A0A109KK77</accession>
<evidence type="ECO:0000313" key="1">
    <source>
        <dbReference type="EMBL" id="KWV66750.1"/>
    </source>
</evidence>
<name>A0A109KK77_PSEFL</name>
<dbReference type="EMBL" id="LCYC01000062">
    <property type="protein sequence ID" value="KWV70485.1"/>
    <property type="molecule type" value="Genomic_DNA"/>
</dbReference>
<dbReference type="AlphaFoldDB" id="A0A109KK77"/>
<dbReference type="RefSeq" id="WP_060766285.1">
    <property type="nucleotide sequence ID" value="NZ_LCYC01000062.1"/>
</dbReference>
<proteinExistence type="predicted"/>
<sequence length="196" mass="21293">MARQHKLFQIFRAGRHITMGGQTVEFTEADLETTAKVYSLMLGKAPLVLGHPTNDLPSFGEVTGVFAKGGFLYAQGHVDPELVDLVRKGRYRKISAAFHHPQHPKNPTPGAYALKHVGFLGAAPPSVKGLISPAFADAQSGLCFSEGYTLSSTFEPAQQHDQGRMAMHNLACGYQDVCPELTYAEAIQHVRGVLSF</sequence>
<protein>
    <submittedName>
        <fullName evidence="4">Uncharacterized protein</fullName>
    </submittedName>
</protein>
<organism evidence="4 5">
    <name type="scientific">Pseudomonas fluorescens</name>
    <dbReference type="NCBI Taxonomy" id="294"/>
    <lineage>
        <taxon>Bacteria</taxon>
        <taxon>Pseudomonadati</taxon>
        <taxon>Pseudomonadota</taxon>
        <taxon>Gammaproteobacteria</taxon>
        <taxon>Pseudomonadales</taxon>
        <taxon>Pseudomonadaceae</taxon>
        <taxon>Pseudomonas</taxon>
    </lineage>
</organism>
<evidence type="ECO:0000313" key="2">
    <source>
        <dbReference type="EMBL" id="KWV68376.1"/>
    </source>
</evidence>
<reference evidence="4 5" key="1">
    <citation type="submission" date="2015-05" db="EMBL/GenBank/DDBJ databases">
        <title>A genomic and transcriptomic approach to investigate the blue pigment phenotype in Pseudomonas fluorescens.</title>
        <authorList>
            <person name="Andreani N.A."/>
            <person name="Cardazzo B."/>
        </authorList>
    </citation>
    <scope>NUCLEOTIDE SEQUENCE [LARGE SCALE GENOMIC DNA]</scope>
    <source>
        <strain evidence="4 5">Ps_40</strain>
    </source>
</reference>
<gene>
    <name evidence="3" type="ORF">PFL603g_05163</name>
    <name evidence="4" type="ORF">PFL603g_05467</name>
    <name evidence="2" type="ORF">PFL603g_06478</name>
    <name evidence="1" type="ORF">PFL603g_06515</name>
</gene>
<dbReference type="Proteomes" id="UP000063434">
    <property type="component" value="Unassembled WGS sequence"/>
</dbReference>
<comment type="caution">
    <text evidence="4">The sequence shown here is derived from an EMBL/GenBank/DDBJ whole genome shotgun (WGS) entry which is preliminary data.</text>
</comment>
<dbReference type="EMBL" id="LCYC01000089">
    <property type="protein sequence ID" value="KWV68376.1"/>
    <property type="molecule type" value="Genomic_DNA"/>
</dbReference>